<evidence type="ECO:0000256" key="16">
    <source>
        <dbReference type="ARBA" id="ARBA00022842"/>
    </source>
</evidence>
<evidence type="ECO:0000256" key="8">
    <source>
        <dbReference type="ARBA" id="ARBA00022634"/>
    </source>
</evidence>
<dbReference type="GO" id="GO:0008270">
    <property type="term" value="F:zinc ion binding"/>
    <property type="evidence" value="ECO:0007669"/>
    <property type="project" value="UniProtKB-KW"/>
</dbReference>
<dbReference type="InterPro" id="IPR043128">
    <property type="entry name" value="Rev_trsase/Diguanyl_cyclase"/>
</dbReference>
<dbReference type="InterPro" id="IPR017961">
    <property type="entry name" value="DNA_pol_Y-fam_little_finger"/>
</dbReference>
<evidence type="ECO:0000256" key="10">
    <source>
        <dbReference type="ARBA" id="ARBA00022695"/>
    </source>
</evidence>
<feature type="domain" description="UmuC" evidence="28">
    <location>
        <begin position="14"/>
        <end position="271"/>
    </location>
</feature>
<evidence type="ECO:0000259" key="28">
    <source>
        <dbReference type="PROSITE" id="PS50173"/>
    </source>
</evidence>
<dbReference type="PANTHER" id="PTHR45873">
    <property type="entry name" value="DNA POLYMERASE ETA"/>
    <property type="match status" value="1"/>
</dbReference>
<keyword evidence="13" id="KW-0227">DNA damage</keyword>
<keyword evidence="17" id="KW-0832">Ubl conjugation</keyword>
<dbReference type="GO" id="GO:0042276">
    <property type="term" value="P:error-prone translesion synthesis"/>
    <property type="evidence" value="ECO:0007669"/>
    <property type="project" value="TreeGrafter"/>
</dbReference>
<sequence length="705" mass="77115">MMVSPMERGLDRVVALVDMDCFYVQVEQRLNPALRGQPCAVVQYKGYQGGGIIAVSYEARACGVTRNMRGDEARKLCPTIKLARVPEAHGKADLTRYREASVQVIDVMSQYAIVERASIDEAYVELTAQVQEKIRQMEGHVPIPSQLLRTFVEGWPRDDECEKEKPLNDCEDAKEACRLHGVTTWLQLTASDGAVGNADLNLSIGATIIEEMRAAIEAETGFRCSAGIAHNKMLAKLACGLNKPNRQTILPHSSVPGLFSGLPLGKIRNLGGKLGTSVSEKLGVEFIGDVVHYSKQHLEGHFGEKISGWLYDVCRGLEFEPIRPRNLPKSIGCSKNFNGPEALDTREKVRYWLKELATELEERLVKDKETNQRVAKQLTVGVHMDTKGQNGTLSRCSAMTRYDANKIAADALALLNACNTAGRGQATWSPAVTCLQLSACKFSEVAVGGTNDIAGYLSANAKPLLPALPKMGSSFGTPPKSVKDRGSRTIGIAELFQRATAKNQQCSQATNMSFDEGGDNSTKEGNCKGEHTSFFRKEALSAIHDDDDDDSNSQRPDTMEDFVISTSISPTVDDDSAETTPDLAVRSSNRCLEVDSNLDLQQDSGIIDTLSKMKKEGGNFISPEDMENCNECGKTVSMWELPEHSDFHFAQSLQKTFSASCEKPGLMRGTSMPASQRAKRRAAPPAKRKKASANHTLDSFFKKSS</sequence>
<dbReference type="SUPFAM" id="SSF56672">
    <property type="entry name" value="DNA/RNA polymerases"/>
    <property type="match status" value="1"/>
</dbReference>
<feature type="region of interest" description="Disordered" evidence="27">
    <location>
        <begin position="663"/>
        <end position="705"/>
    </location>
</feature>
<evidence type="ECO:0000256" key="20">
    <source>
        <dbReference type="ARBA" id="ARBA00023204"/>
    </source>
</evidence>
<comment type="subunit">
    <text evidence="25">Interacts with REV1. Interacts with monoubiquitinated PCNA, but not unmodified PCNA. Interacts with POLI; this interaction targets POLI to the replication machinery. Interacts with PALB2 and BRCA2; the interactions are direct and are required to sustain the recruitment of POLH at blocked replication forks and to stimulate POLH-dependent DNA synthesis on D loop substrates. Interacts (via C-terminus) with TRAIP. Interacts with ubiquitin. Interacts with POLDIP2.</text>
</comment>
<evidence type="ECO:0000256" key="3">
    <source>
        <dbReference type="ARBA" id="ARBA00004123"/>
    </source>
</evidence>
<evidence type="ECO:0000256" key="12">
    <source>
        <dbReference type="ARBA" id="ARBA00022723"/>
    </source>
</evidence>
<comment type="subcellular location">
    <subcellularLocation>
        <location evidence="3">Nucleus</location>
    </subcellularLocation>
</comment>
<dbReference type="GO" id="GO:0006260">
    <property type="term" value="P:DNA replication"/>
    <property type="evidence" value="ECO:0007669"/>
    <property type="project" value="UniProtKB-KW"/>
</dbReference>
<evidence type="ECO:0000256" key="7">
    <source>
        <dbReference type="ARBA" id="ARBA00022499"/>
    </source>
</evidence>
<dbReference type="FunFam" id="3.40.1170.60:FF:000003">
    <property type="entry name" value="DNA polymerase eta"/>
    <property type="match status" value="1"/>
</dbReference>
<evidence type="ECO:0000256" key="9">
    <source>
        <dbReference type="ARBA" id="ARBA00022679"/>
    </source>
</evidence>
<feature type="domain" description="UBZ3-type" evidence="29">
    <location>
        <begin position="622"/>
        <end position="656"/>
    </location>
</feature>
<feature type="compositionally biased region" description="Polar residues" evidence="27">
    <location>
        <begin position="694"/>
        <end position="705"/>
    </location>
</feature>
<comment type="catalytic activity">
    <reaction evidence="24">
        <text>DNA(n) + a 2'-deoxyribonucleoside 5'-triphosphate = DNA(n+1) + diphosphate</text>
        <dbReference type="Rhea" id="RHEA:22508"/>
        <dbReference type="Rhea" id="RHEA-COMP:17339"/>
        <dbReference type="Rhea" id="RHEA-COMP:17340"/>
        <dbReference type="ChEBI" id="CHEBI:33019"/>
        <dbReference type="ChEBI" id="CHEBI:61560"/>
        <dbReference type="ChEBI" id="CHEBI:173112"/>
        <dbReference type="EC" id="2.7.7.7"/>
    </reaction>
</comment>
<dbReference type="InterPro" id="IPR041298">
    <property type="entry name" value="UBZ3"/>
</dbReference>
<keyword evidence="12" id="KW-0479">Metal-binding</keyword>
<dbReference type="GO" id="GO:0035861">
    <property type="term" value="C:site of double-strand break"/>
    <property type="evidence" value="ECO:0007669"/>
    <property type="project" value="TreeGrafter"/>
</dbReference>
<evidence type="ECO:0000256" key="19">
    <source>
        <dbReference type="ARBA" id="ARBA00023125"/>
    </source>
</evidence>
<dbReference type="Gene3D" id="1.10.150.20">
    <property type="entry name" value="5' to 3' exonuclease, C-terminal subdomain"/>
    <property type="match status" value="1"/>
</dbReference>
<comment type="cofactor">
    <cofactor evidence="2">
        <name>Mg(2+)</name>
        <dbReference type="ChEBI" id="CHEBI:18420"/>
    </cofactor>
</comment>
<dbReference type="InterPro" id="IPR036775">
    <property type="entry name" value="DNA_pol_Y-fam_lit_finger_sf"/>
</dbReference>
<dbReference type="GO" id="GO:0003684">
    <property type="term" value="F:damaged DNA binding"/>
    <property type="evidence" value="ECO:0007669"/>
    <property type="project" value="InterPro"/>
</dbReference>
<evidence type="ECO:0000256" key="4">
    <source>
        <dbReference type="ARBA" id="ARBA00010945"/>
    </source>
</evidence>
<evidence type="ECO:0000256" key="11">
    <source>
        <dbReference type="ARBA" id="ARBA00022705"/>
    </source>
</evidence>
<evidence type="ECO:0000256" key="25">
    <source>
        <dbReference type="ARBA" id="ARBA00064665"/>
    </source>
</evidence>
<dbReference type="OMA" id="QNHRVAK"/>
<reference evidence="30" key="1">
    <citation type="submission" date="2025-08" db="UniProtKB">
        <authorList>
            <consortium name="Ensembl"/>
        </authorList>
    </citation>
    <scope>IDENTIFICATION</scope>
</reference>
<feature type="compositionally biased region" description="Basic residues" evidence="27">
    <location>
        <begin position="677"/>
        <end position="692"/>
    </location>
</feature>
<name>A0A8C4NBL4_EPTBU</name>
<dbReference type="Ensembl" id="ENSEBUT00000004697.1">
    <property type="protein sequence ID" value="ENSEBUP00000004271.1"/>
    <property type="gene ID" value="ENSEBUG00000003032.1"/>
</dbReference>
<keyword evidence="18" id="KW-0239">DNA-directed DNA polymerase</keyword>
<keyword evidence="16" id="KW-0460">Magnesium</keyword>
<evidence type="ECO:0000256" key="21">
    <source>
        <dbReference type="ARBA" id="ARBA00023242"/>
    </source>
</evidence>
<dbReference type="GO" id="GO:0003887">
    <property type="term" value="F:DNA-directed DNA polymerase activity"/>
    <property type="evidence" value="ECO:0007669"/>
    <property type="project" value="UniProtKB-KW"/>
</dbReference>
<dbReference type="PROSITE" id="PS51907">
    <property type="entry name" value="ZF_UBZ3"/>
    <property type="match status" value="1"/>
</dbReference>
<dbReference type="EC" id="2.7.7.7" evidence="5"/>
<dbReference type="InterPro" id="IPR001126">
    <property type="entry name" value="UmuC"/>
</dbReference>
<dbReference type="PROSITE" id="PS50173">
    <property type="entry name" value="UMUC"/>
    <property type="match status" value="1"/>
</dbReference>
<dbReference type="FunFam" id="3.30.70.270:FF:000022">
    <property type="entry name" value="DNA polymerase eta"/>
    <property type="match status" value="1"/>
</dbReference>
<keyword evidence="9" id="KW-0808">Transferase</keyword>
<dbReference type="Pfam" id="PF18439">
    <property type="entry name" value="zf_UBZ"/>
    <property type="match status" value="1"/>
</dbReference>
<accession>A0A8C4NBL4</accession>
<keyword evidence="21" id="KW-0539">Nucleus</keyword>
<keyword evidence="8" id="KW-0237">DNA synthesis</keyword>
<dbReference type="FunFam" id="1.10.150.20:FF:000014">
    <property type="entry name" value="Polymerase (DNA directed), eta"/>
    <property type="match status" value="1"/>
</dbReference>
<dbReference type="GO" id="GO:0005657">
    <property type="term" value="C:replication fork"/>
    <property type="evidence" value="ECO:0007669"/>
    <property type="project" value="TreeGrafter"/>
</dbReference>
<evidence type="ECO:0000313" key="31">
    <source>
        <dbReference type="Proteomes" id="UP000694388"/>
    </source>
</evidence>
<evidence type="ECO:0000256" key="17">
    <source>
        <dbReference type="ARBA" id="ARBA00022843"/>
    </source>
</evidence>
<evidence type="ECO:0000256" key="14">
    <source>
        <dbReference type="ARBA" id="ARBA00022771"/>
    </source>
</evidence>
<evidence type="ECO:0000256" key="15">
    <source>
        <dbReference type="ARBA" id="ARBA00022833"/>
    </source>
</evidence>
<evidence type="ECO:0000256" key="2">
    <source>
        <dbReference type="ARBA" id="ARBA00001946"/>
    </source>
</evidence>
<dbReference type="PANTHER" id="PTHR45873:SF1">
    <property type="entry name" value="DNA POLYMERASE ETA"/>
    <property type="match status" value="1"/>
</dbReference>
<evidence type="ECO:0000256" key="27">
    <source>
        <dbReference type="SAM" id="MobiDB-lite"/>
    </source>
</evidence>
<reference evidence="30" key="2">
    <citation type="submission" date="2025-09" db="UniProtKB">
        <authorList>
            <consortium name="Ensembl"/>
        </authorList>
    </citation>
    <scope>IDENTIFICATION</scope>
</reference>
<keyword evidence="10" id="KW-0548">Nucleotidyltransferase</keyword>
<dbReference type="FunFam" id="3.30.1490.100:FF:000007">
    <property type="entry name" value="DNA polymerase eta"/>
    <property type="match status" value="1"/>
</dbReference>
<keyword evidence="31" id="KW-1185">Reference proteome</keyword>
<keyword evidence="19" id="KW-0238">DNA-binding</keyword>
<evidence type="ECO:0000256" key="5">
    <source>
        <dbReference type="ARBA" id="ARBA00012417"/>
    </source>
</evidence>
<keyword evidence="6" id="KW-0515">Mutator protein</keyword>
<dbReference type="Proteomes" id="UP000694388">
    <property type="component" value="Unplaced"/>
</dbReference>
<keyword evidence="14" id="KW-0863">Zinc-finger</keyword>
<proteinExistence type="inferred from homology"/>
<evidence type="ECO:0000256" key="1">
    <source>
        <dbReference type="ARBA" id="ARBA00001936"/>
    </source>
</evidence>
<keyword evidence="7" id="KW-1017">Isopeptide bond</keyword>
<evidence type="ECO:0000256" key="23">
    <source>
        <dbReference type="ARBA" id="ARBA00044975"/>
    </source>
</evidence>
<comment type="similarity">
    <text evidence="4">Belongs to the DNA polymerase type-Y family.</text>
</comment>
<dbReference type="GO" id="GO:0006281">
    <property type="term" value="P:DNA repair"/>
    <property type="evidence" value="ECO:0007669"/>
    <property type="project" value="UniProtKB-KW"/>
</dbReference>
<comment type="cofactor">
    <cofactor evidence="1">
        <name>Mn(2+)</name>
        <dbReference type="ChEBI" id="CHEBI:29035"/>
    </cofactor>
</comment>
<evidence type="ECO:0000256" key="6">
    <source>
        <dbReference type="ARBA" id="ARBA00022457"/>
    </source>
</evidence>
<keyword evidence="11" id="KW-0235">DNA replication</keyword>
<keyword evidence="20" id="KW-0234">DNA repair</keyword>
<dbReference type="Gene3D" id="3.30.70.270">
    <property type="match status" value="1"/>
</dbReference>
<protein>
    <recommendedName>
        <fullName evidence="23">DNA polymerase eta</fullName>
        <ecNumber evidence="5">2.7.7.7</ecNumber>
    </recommendedName>
    <alternativeName>
        <fullName evidence="26">RAD30 homolog A</fullName>
    </alternativeName>
</protein>
<evidence type="ECO:0000256" key="13">
    <source>
        <dbReference type="ARBA" id="ARBA00022763"/>
    </source>
</evidence>
<dbReference type="Gene3D" id="3.30.1490.100">
    <property type="entry name" value="DNA polymerase, Y-family, little finger domain"/>
    <property type="match status" value="1"/>
</dbReference>
<evidence type="ECO:0000256" key="22">
    <source>
        <dbReference type="ARBA" id="ARBA00023270"/>
    </source>
</evidence>
<dbReference type="Pfam" id="PF21704">
    <property type="entry name" value="POLH-Rev1_HhH"/>
    <property type="match status" value="1"/>
</dbReference>
<dbReference type="PIRSF" id="PIRSF036603">
    <property type="entry name" value="DPol_eta"/>
    <property type="match status" value="1"/>
</dbReference>
<dbReference type="InterPro" id="IPR043502">
    <property type="entry name" value="DNA/RNA_pol_sf"/>
</dbReference>
<keyword evidence="15" id="KW-0862">Zinc</keyword>
<dbReference type="GO" id="GO:0005634">
    <property type="term" value="C:nucleus"/>
    <property type="evidence" value="ECO:0007669"/>
    <property type="project" value="UniProtKB-SubCell"/>
</dbReference>
<evidence type="ECO:0000256" key="24">
    <source>
        <dbReference type="ARBA" id="ARBA00049244"/>
    </source>
</evidence>
<dbReference type="AlphaFoldDB" id="A0A8C4NBL4"/>
<dbReference type="GeneTree" id="ENSGT00940000157048"/>
<dbReference type="Pfam" id="PF11799">
    <property type="entry name" value="IMS_C"/>
    <property type="match status" value="1"/>
</dbReference>
<dbReference type="GO" id="GO:0010225">
    <property type="term" value="P:response to UV-C"/>
    <property type="evidence" value="ECO:0007669"/>
    <property type="project" value="UniProtKB-ARBA"/>
</dbReference>
<organism evidence="30 31">
    <name type="scientific">Eptatretus burgeri</name>
    <name type="common">Inshore hagfish</name>
    <dbReference type="NCBI Taxonomy" id="7764"/>
    <lineage>
        <taxon>Eukaryota</taxon>
        <taxon>Metazoa</taxon>
        <taxon>Chordata</taxon>
        <taxon>Craniata</taxon>
        <taxon>Vertebrata</taxon>
        <taxon>Cyclostomata</taxon>
        <taxon>Myxini</taxon>
        <taxon>Myxiniformes</taxon>
        <taxon>Myxinidae</taxon>
        <taxon>Eptatretinae</taxon>
        <taxon>Eptatretus</taxon>
    </lineage>
</organism>
<evidence type="ECO:0000259" key="29">
    <source>
        <dbReference type="PROSITE" id="PS51907"/>
    </source>
</evidence>
<dbReference type="SUPFAM" id="SSF100879">
    <property type="entry name" value="Lesion bypass DNA polymerase (Y-family), little finger domain"/>
    <property type="match status" value="1"/>
</dbReference>
<evidence type="ECO:0000313" key="30">
    <source>
        <dbReference type="Ensembl" id="ENSEBUP00000004271.1"/>
    </source>
</evidence>
<dbReference type="Gene3D" id="3.40.1170.60">
    <property type="match status" value="1"/>
</dbReference>
<evidence type="ECO:0000256" key="18">
    <source>
        <dbReference type="ARBA" id="ARBA00022932"/>
    </source>
</evidence>
<keyword evidence="22" id="KW-0704">Schiff base</keyword>
<evidence type="ECO:0000256" key="26">
    <source>
        <dbReference type="ARBA" id="ARBA00080427"/>
    </source>
</evidence>
<dbReference type="Pfam" id="PF00817">
    <property type="entry name" value="IMS"/>
    <property type="match status" value="1"/>
</dbReference>
<dbReference type="InterPro" id="IPR052230">
    <property type="entry name" value="DNA_polymerase_eta"/>
</dbReference>